<dbReference type="AlphaFoldDB" id="A0A1H7C0L8"/>
<sequence>MKSITALSGILCLIWFCSTAFSQSPSQADVPDDYAYLTRLHVRPAVINCIAELDRWIRTTSRYDMFLAPDRRVLKAKVEGGSGIFSGNNGAQPVESTVTMRAFARVRSKQSWIPVVAKCGIWHEHVVGVSLQKYEGHTPVVH</sequence>
<dbReference type="Proteomes" id="UP000198866">
    <property type="component" value="Unassembled WGS sequence"/>
</dbReference>
<dbReference type="InterPro" id="IPR059225">
    <property type="entry name" value="BspC"/>
</dbReference>
<dbReference type="EMBL" id="FNYE01000019">
    <property type="protein sequence ID" value="SEJ82137.1"/>
    <property type="molecule type" value="Genomic_DNA"/>
</dbReference>
<name>A0A1H7C0L8_9BURK</name>
<protein>
    <submittedName>
        <fullName evidence="2">Uncharacterized protein</fullName>
    </submittedName>
</protein>
<keyword evidence="1" id="KW-0732">Signal</keyword>
<evidence type="ECO:0000256" key="1">
    <source>
        <dbReference type="SAM" id="SignalP"/>
    </source>
</evidence>
<gene>
    <name evidence="2" type="ORF">SAMN05192539_101992</name>
</gene>
<accession>A0A1H7C0L8</accession>
<dbReference type="OrthoDB" id="9007204at2"/>
<organism evidence="2 3">
    <name type="scientific">Paraburkholderia diazotrophica</name>
    <dbReference type="NCBI Taxonomy" id="667676"/>
    <lineage>
        <taxon>Bacteria</taxon>
        <taxon>Pseudomonadati</taxon>
        <taxon>Pseudomonadota</taxon>
        <taxon>Betaproteobacteria</taxon>
        <taxon>Burkholderiales</taxon>
        <taxon>Burkholderiaceae</taxon>
        <taxon>Paraburkholderia</taxon>
    </lineage>
</organism>
<dbReference type="NCBIfam" id="NF047384">
    <property type="entry name" value="BspC_dom"/>
    <property type="match status" value="1"/>
</dbReference>
<evidence type="ECO:0000313" key="3">
    <source>
        <dbReference type="Proteomes" id="UP000198866"/>
    </source>
</evidence>
<reference evidence="3" key="1">
    <citation type="submission" date="2016-10" db="EMBL/GenBank/DDBJ databases">
        <authorList>
            <person name="Varghese N."/>
            <person name="Submissions S."/>
        </authorList>
    </citation>
    <scope>NUCLEOTIDE SEQUENCE [LARGE SCALE GENOMIC DNA]</scope>
    <source>
        <strain evidence="3">LMG 26031</strain>
    </source>
</reference>
<feature type="chain" id="PRO_5011457138" evidence="1">
    <location>
        <begin position="23"/>
        <end position="142"/>
    </location>
</feature>
<dbReference type="RefSeq" id="WP_090869318.1">
    <property type="nucleotide sequence ID" value="NZ_FNYE01000019.1"/>
</dbReference>
<feature type="signal peptide" evidence="1">
    <location>
        <begin position="1"/>
        <end position="22"/>
    </location>
</feature>
<evidence type="ECO:0000313" key="2">
    <source>
        <dbReference type="EMBL" id="SEJ82137.1"/>
    </source>
</evidence>
<keyword evidence="3" id="KW-1185">Reference proteome</keyword>
<proteinExistence type="predicted"/>